<keyword evidence="6" id="KW-0695">RNA-directed DNA polymerase</keyword>
<dbReference type="PANTHER" id="PTHR48475">
    <property type="entry name" value="RIBONUCLEASE H"/>
    <property type="match status" value="1"/>
</dbReference>
<dbReference type="GO" id="GO:0004519">
    <property type="term" value="F:endonuclease activity"/>
    <property type="evidence" value="ECO:0007669"/>
    <property type="project" value="UniProtKB-KW"/>
</dbReference>
<name>A0A2G9HXL2_9LAMI</name>
<dbReference type="SUPFAM" id="SSF53098">
    <property type="entry name" value="Ribonuclease H-like"/>
    <property type="match status" value="2"/>
</dbReference>
<reference evidence="9" key="1">
    <citation type="journal article" date="2018" name="Gigascience">
        <title>Genome assembly of the Pink Ipe (Handroanthus impetiginosus, Bignoniaceae), a highly valued, ecologically keystone Neotropical timber forest tree.</title>
        <authorList>
            <person name="Silva-Junior O.B."/>
            <person name="Grattapaglia D."/>
            <person name="Novaes E."/>
            <person name="Collevatti R.G."/>
        </authorList>
    </citation>
    <scope>NUCLEOTIDE SEQUENCE [LARGE SCALE GENOMIC DNA]</scope>
    <source>
        <strain evidence="9">cv. UFG-1</strain>
    </source>
</reference>
<keyword evidence="3" id="KW-0540">Nuclease</keyword>
<evidence type="ECO:0000313" key="9">
    <source>
        <dbReference type="Proteomes" id="UP000231279"/>
    </source>
</evidence>
<dbReference type="InterPro" id="IPR041373">
    <property type="entry name" value="RT_RNaseH"/>
</dbReference>
<proteinExistence type="predicted"/>
<dbReference type="Gene3D" id="1.10.340.70">
    <property type="match status" value="1"/>
</dbReference>
<dbReference type="STRING" id="429701.A0A2G9HXL2"/>
<comment type="caution">
    <text evidence="8">The sequence shown here is derived from an EMBL/GenBank/DDBJ whole genome shotgun (WGS) entry which is preliminary data.</text>
</comment>
<keyword evidence="2" id="KW-0548">Nucleotidyltransferase</keyword>
<evidence type="ECO:0000256" key="3">
    <source>
        <dbReference type="ARBA" id="ARBA00022722"/>
    </source>
</evidence>
<protein>
    <recommendedName>
        <fullName evidence="7">Integrase catalytic domain-containing protein</fullName>
    </recommendedName>
</protein>
<dbReference type="GO" id="GO:0015074">
    <property type="term" value="P:DNA integration"/>
    <property type="evidence" value="ECO:0007669"/>
    <property type="project" value="InterPro"/>
</dbReference>
<evidence type="ECO:0000256" key="4">
    <source>
        <dbReference type="ARBA" id="ARBA00022759"/>
    </source>
</evidence>
<dbReference type="GO" id="GO:0016787">
    <property type="term" value="F:hydrolase activity"/>
    <property type="evidence" value="ECO:0007669"/>
    <property type="project" value="UniProtKB-KW"/>
</dbReference>
<dbReference type="InterPro" id="IPR012337">
    <property type="entry name" value="RNaseH-like_sf"/>
</dbReference>
<dbReference type="InterPro" id="IPR036397">
    <property type="entry name" value="RNaseH_sf"/>
</dbReference>
<accession>A0A2G9HXL2</accession>
<gene>
    <name evidence="8" type="ORF">CDL12_05035</name>
</gene>
<evidence type="ECO:0000256" key="2">
    <source>
        <dbReference type="ARBA" id="ARBA00022695"/>
    </source>
</evidence>
<dbReference type="GO" id="GO:0003964">
    <property type="term" value="F:RNA-directed DNA polymerase activity"/>
    <property type="evidence" value="ECO:0007669"/>
    <property type="project" value="UniProtKB-KW"/>
</dbReference>
<dbReference type="InterPro" id="IPR001584">
    <property type="entry name" value="Integrase_cat-core"/>
</dbReference>
<evidence type="ECO:0000313" key="8">
    <source>
        <dbReference type="EMBL" id="PIN22256.1"/>
    </source>
</evidence>
<evidence type="ECO:0000256" key="6">
    <source>
        <dbReference type="ARBA" id="ARBA00022918"/>
    </source>
</evidence>
<organism evidence="8 9">
    <name type="scientific">Handroanthus impetiginosus</name>
    <dbReference type="NCBI Taxonomy" id="429701"/>
    <lineage>
        <taxon>Eukaryota</taxon>
        <taxon>Viridiplantae</taxon>
        <taxon>Streptophyta</taxon>
        <taxon>Embryophyta</taxon>
        <taxon>Tracheophyta</taxon>
        <taxon>Spermatophyta</taxon>
        <taxon>Magnoliopsida</taxon>
        <taxon>eudicotyledons</taxon>
        <taxon>Gunneridae</taxon>
        <taxon>Pentapetalae</taxon>
        <taxon>asterids</taxon>
        <taxon>lamiids</taxon>
        <taxon>Lamiales</taxon>
        <taxon>Bignoniaceae</taxon>
        <taxon>Crescentiina</taxon>
        <taxon>Tabebuia alliance</taxon>
        <taxon>Handroanthus</taxon>
    </lineage>
</organism>
<dbReference type="EMBL" id="NKXS01000793">
    <property type="protein sequence ID" value="PIN22256.1"/>
    <property type="molecule type" value="Genomic_DNA"/>
</dbReference>
<evidence type="ECO:0000259" key="7">
    <source>
        <dbReference type="PROSITE" id="PS50994"/>
    </source>
</evidence>
<feature type="domain" description="Integrase catalytic" evidence="7">
    <location>
        <begin position="364"/>
        <end position="478"/>
    </location>
</feature>
<keyword evidence="9" id="KW-1185">Reference proteome</keyword>
<keyword evidence="5" id="KW-0378">Hydrolase</keyword>
<sequence length="576" mass="66469">MNPLKCAFGITSGKFLSFIVRHRGIEVVPSKIDVIQNMPAPGNLKELQKKLVSALIAQENKERKERALYYLSRTLTKNELKYSPMGKIYLGFFYAMKKLKHYFEAYPIWLISRADPVKFITYILQKIVKGQVLANLLVDHPICVKWELSNEFPNQVLTYSIVLNELCCNNVTDYQALIIELQLAQEMGISKLKVYGNSSLKFEDIVLRHVPRKENRLADALANLVTTLALSKEEKTNLLMCNRWILPSFDDKDWRAPLIDYLKEGKPPQDPLHRPEICQRASRFILSKDTLYHRSFEENAMAEAYPGICGAYQLGPKLYLQIKRIGYYWPTMVKDCLEYATRCEACQLHAKFIHQPPESLHPTIAFWPFDAWGLDVIGPIFPKSLCGYAYILAITNYFSKWAKAVPFKEVKKGTVVEFIQYNLIFRYGVPQYTITNNGRPFYNKLIDNLCAQFEFKQHNSSMYNMAANGLAEAFNKTLSIQEGLMTEDNVYLRLEELEALDNKRLEAQQQLELGDLVLAVRRSIVIAQRMENKFISKLDGLYVVKEVYTNGAYKLIEKDGLRIGLINGKFLKQYYP</sequence>
<evidence type="ECO:0000256" key="1">
    <source>
        <dbReference type="ARBA" id="ARBA00022679"/>
    </source>
</evidence>
<keyword evidence="1" id="KW-0808">Transferase</keyword>
<dbReference type="PROSITE" id="PS50994">
    <property type="entry name" value="INTEGRASE"/>
    <property type="match status" value="1"/>
</dbReference>
<evidence type="ECO:0000256" key="5">
    <source>
        <dbReference type="ARBA" id="ARBA00022801"/>
    </source>
</evidence>
<dbReference type="Pfam" id="PF17917">
    <property type="entry name" value="RT_RNaseH"/>
    <property type="match status" value="1"/>
</dbReference>
<dbReference type="AlphaFoldDB" id="A0A2G9HXL2"/>
<dbReference type="Gene3D" id="3.30.420.10">
    <property type="entry name" value="Ribonuclease H-like superfamily/Ribonuclease H"/>
    <property type="match status" value="1"/>
</dbReference>
<dbReference type="Proteomes" id="UP000231279">
    <property type="component" value="Unassembled WGS sequence"/>
</dbReference>
<dbReference type="PANTHER" id="PTHR48475:SF1">
    <property type="entry name" value="RNASE H TYPE-1 DOMAIN-CONTAINING PROTEIN"/>
    <property type="match status" value="1"/>
</dbReference>
<dbReference type="OrthoDB" id="101614at2759"/>
<dbReference type="GO" id="GO:0003676">
    <property type="term" value="F:nucleic acid binding"/>
    <property type="evidence" value="ECO:0007669"/>
    <property type="project" value="InterPro"/>
</dbReference>
<dbReference type="SUPFAM" id="SSF56672">
    <property type="entry name" value="DNA/RNA polymerases"/>
    <property type="match status" value="1"/>
</dbReference>
<dbReference type="InterPro" id="IPR043502">
    <property type="entry name" value="DNA/RNA_pol_sf"/>
</dbReference>
<keyword evidence="4" id="KW-0255">Endonuclease</keyword>